<keyword evidence="1" id="KW-1277">Toxin-antitoxin system</keyword>
<evidence type="ECO:0000259" key="6">
    <source>
        <dbReference type="Pfam" id="PF01850"/>
    </source>
</evidence>
<dbReference type="EMBL" id="CP045810">
    <property type="protein sequence ID" value="QHN38068.1"/>
    <property type="molecule type" value="Genomic_DNA"/>
</dbReference>
<evidence type="ECO:0000313" key="7">
    <source>
        <dbReference type="EMBL" id="QHN38068.1"/>
    </source>
</evidence>
<protein>
    <submittedName>
        <fullName evidence="7">PIN domain-containing protein</fullName>
    </submittedName>
</protein>
<keyword evidence="4" id="KW-0378">Hydrolase</keyword>
<evidence type="ECO:0000256" key="3">
    <source>
        <dbReference type="ARBA" id="ARBA00022723"/>
    </source>
</evidence>
<accession>A0A857LK75</accession>
<dbReference type="SUPFAM" id="SSF88723">
    <property type="entry name" value="PIN domain-like"/>
    <property type="match status" value="1"/>
</dbReference>
<evidence type="ECO:0000256" key="2">
    <source>
        <dbReference type="ARBA" id="ARBA00022722"/>
    </source>
</evidence>
<dbReference type="GO" id="GO:0016787">
    <property type="term" value="F:hydrolase activity"/>
    <property type="evidence" value="ECO:0007669"/>
    <property type="project" value="UniProtKB-KW"/>
</dbReference>
<evidence type="ECO:0000256" key="1">
    <source>
        <dbReference type="ARBA" id="ARBA00022649"/>
    </source>
</evidence>
<reference evidence="7" key="1">
    <citation type="journal article" date="2021" name="Nat. Microbiol.">
        <title>Cocultivation of an ultrasmall environmental parasitic bacterium with lytic ability against bacteria associated with wastewater foams.</title>
        <authorList>
            <person name="Batinovic S."/>
            <person name="Rose J.J.A."/>
            <person name="Ratcliffe J."/>
            <person name="Seviour R.J."/>
            <person name="Petrovski S."/>
        </authorList>
    </citation>
    <scope>NUCLEOTIDE SEQUENCE</scope>
    <source>
        <strain evidence="7">CON44</strain>
    </source>
</reference>
<keyword evidence="3" id="KW-0479">Metal-binding</keyword>
<evidence type="ECO:0000256" key="5">
    <source>
        <dbReference type="ARBA" id="ARBA00022842"/>
    </source>
</evidence>
<organism evidence="7">
    <name type="scientific">Gordonia amarae</name>
    <dbReference type="NCBI Taxonomy" id="36821"/>
    <lineage>
        <taxon>Bacteria</taxon>
        <taxon>Bacillati</taxon>
        <taxon>Actinomycetota</taxon>
        <taxon>Actinomycetes</taxon>
        <taxon>Mycobacteriales</taxon>
        <taxon>Gordoniaceae</taxon>
        <taxon>Gordonia</taxon>
    </lineage>
</organism>
<dbReference type="AlphaFoldDB" id="A0A857LK75"/>
<dbReference type="GO" id="GO:0046872">
    <property type="term" value="F:metal ion binding"/>
    <property type="evidence" value="ECO:0007669"/>
    <property type="project" value="UniProtKB-KW"/>
</dbReference>
<proteinExistence type="predicted"/>
<dbReference type="InterPro" id="IPR029060">
    <property type="entry name" value="PIN-like_dom_sf"/>
</dbReference>
<dbReference type="Pfam" id="PF01850">
    <property type="entry name" value="PIN"/>
    <property type="match status" value="1"/>
</dbReference>
<dbReference type="InterPro" id="IPR002716">
    <property type="entry name" value="PIN_dom"/>
</dbReference>
<dbReference type="GO" id="GO:0004518">
    <property type="term" value="F:nuclease activity"/>
    <property type="evidence" value="ECO:0007669"/>
    <property type="project" value="UniProtKB-KW"/>
</dbReference>
<keyword evidence="5" id="KW-0460">Magnesium</keyword>
<sequence length="132" mass="14577">MVTTFYLDTSMAVKILFGDSPSAQGWFDDTVENASHRIISSRLLQTQLTRVLRREGHDVRERDLILDYVGIMRLDHAVLIAAEAIGPHVKTLDAIHLASAVRSGVDDLVVVSHDRNVQAVAEQLALAVYDPS</sequence>
<keyword evidence="2" id="KW-0540">Nuclease</keyword>
<gene>
    <name evidence="7" type="ORF">GII30_01680</name>
</gene>
<evidence type="ECO:0000256" key="4">
    <source>
        <dbReference type="ARBA" id="ARBA00022801"/>
    </source>
</evidence>
<feature type="domain" description="PIN" evidence="6">
    <location>
        <begin position="6"/>
        <end position="122"/>
    </location>
</feature>
<dbReference type="Gene3D" id="3.40.50.1010">
    <property type="entry name" value="5'-nuclease"/>
    <property type="match status" value="1"/>
</dbReference>
<name>A0A857LK75_9ACTN</name>